<evidence type="ECO:0000256" key="2">
    <source>
        <dbReference type="ARBA" id="ARBA00004370"/>
    </source>
</evidence>
<name>A0A4Y4G6S4_WEIHE</name>
<feature type="domain" description="PAS" evidence="11">
    <location>
        <begin position="264"/>
        <end position="330"/>
    </location>
</feature>
<keyword evidence="5" id="KW-0808">Transferase</keyword>
<gene>
    <name evidence="13" type="primary">walK</name>
    <name evidence="14" type="ORF">GA0061075_1064</name>
    <name evidence="13" type="ORF">HF960_04900</name>
</gene>
<dbReference type="Gene3D" id="3.30.450.20">
    <property type="entry name" value="PAS domain"/>
    <property type="match status" value="2"/>
</dbReference>
<dbReference type="InterPro" id="IPR036890">
    <property type="entry name" value="HATPase_C_sf"/>
</dbReference>
<feature type="transmembrane region" description="Helical" evidence="9">
    <location>
        <begin position="185"/>
        <end position="205"/>
    </location>
</feature>
<comment type="caution">
    <text evidence="13">The sequence shown here is derived from an EMBL/GenBank/DDBJ whole genome shotgun (WGS) entry which is preliminary data.</text>
</comment>
<evidence type="ECO:0000259" key="11">
    <source>
        <dbReference type="PROSITE" id="PS50112"/>
    </source>
</evidence>
<dbReference type="SUPFAM" id="SSF55785">
    <property type="entry name" value="PYP-like sensor domain (PAS domain)"/>
    <property type="match status" value="1"/>
</dbReference>
<dbReference type="PROSITE" id="PS50109">
    <property type="entry name" value="HIS_KIN"/>
    <property type="match status" value="1"/>
</dbReference>
<dbReference type="GO" id="GO:0006355">
    <property type="term" value="P:regulation of DNA-templated transcription"/>
    <property type="evidence" value="ECO:0007669"/>
    <property type="project" value="InterPro"/>
</dbReference>
<dbReference type="CDD" id="cd00075">
    <property type="entry name" value="HATPase"/>
    <property type="match status" value="1"/>
</dbReference>
<dbReference type="CDD" id="cd00130">
    <property type="entry name" value="PAS"/>
    <property type="match status" value="1"/>
</dbReference>
<dbReference type="InterPro" id="IPR003661">
    <property type="entry name" value="HisK_dim/P_dom"/>
</dbReference>
<evidence type="ECO:0000256" key="8">
    <source>
        <dbReference type="ARBA" id="ARBA00023136"/>
    </source>
</evidence>
<reference evidence="14 15" key="1">
    <citation type="submission" date="2016-08" db="EMBL/GenBank/DDBJ databases">
        <authorList>
            <person name="Varghese N."/>
            <person name="Submissions Spin"/>
        </authorList>
    </citation>
    <scope>NUCLEOTIDE SEQUENCE [LARGE SCALE GENOMIC DNA]</scope>
    <source>
        <strain evidence="14 15">R-53116</strain>
    </source>
</reference>
<dbReference type="InterPro" id="IPR036097">
    <property type="entry name" value="HisK_dim/P_sf"/>
</dbReference>
<sequence length="627" mass="70387">MESGHKRRRFFASIHFKIALVFTLTLIVTLELVGAFFVRQLEQQSLSTFRNQITLPAYVDDSLTQQLASSNQSNVNQNIHTILNSTNNAAISEIQIFDTVGILRGTSDVNNQDKIGKKTTATNVKAAITGGKYKKNVIVTQNGLRYQLGIKTLTNTVDGESNVVGVVVVRASVEAVYDNLSKISFIYFASMVFAIVLGIIMAIFISRSITRPIAQISARTNKIAQGDYSGGINVHTDDEIGQLAQNVNMLAERIEETTNSMDFERRRLDSVLEYMTDGVIATDRRGNINIINIAALRMTGLTDNQDATGRSILDILRIADQYSLRDLLDNRHELLLDFSTNEHQLMIRAYFSLIERSSGFISGLVIVLHDVTEQQRTERERRQFVSNVSHELRTPLTSVKSYVDALQDGALEDPEVAHSFLSVAQDETTRMIHMINDLLELSRMDSGTMKIDNEFINIAGLFNYILDRFDMIIANDDKPEKYYTVKRVIPDFQIWVDVDTSKLTQVLDNIMNNAIKYSPDGGVITARLEDHQTEVVLSIADQGLGIPNKDVTQIFDRFFRVDKARSRAQGGTGLGLAISKEIIERFGGRVWAESTEGSGSTFFVALPYEAYNEIDDDWDDGDWDEER</sequence>
<dbReference type="EMBL" id="JAAXPM010000005">
    <property type="protein sequence ID" value="NKY67009.1"/>
    <property type="molecule type" value="Genomic_DNA"/>
</dbReference>
<dbReference type="InterPro" id="IPR000014">
    <property type="entry name" value="PAS"/>
</dbReference>
<evidence type="ECO:0000313" key="14">
    <source>
        <dbReference type="EMBL" id="SCB90429.1"/>
    </source>
</evidence>
<evidence type="ECO:0000259" key="12">
    <source>
        <dbReference type="PROSITE" id="PS50885"/>
    </source>
</evidence>
<dbReference type="GO" id="GO:0005886">
    <property type="term" value="C:plasma membrane"/>
    <property type="evidence" value="ECO:0007669"/>
    <property type="project" value="TreeGrafter"/>
</dbReference>
<dbReference type="CDD" id="cd06225">
    <property type="entry name" value="HAMP"/>
    <property type="match status" value="1"/>
</dbReference>
<evidence type="ECO:0000256" key="9">
    <source>
        <dbReference type="SAM" id="Phobius"/>
    </source>
</evidence>
<evidence type="ECO:0000256" key="4">
    <source>
        <dbReference type="ARBA" id="ARBA00022553"/>
    </source>
</evidence>
<dbReference type="SMART" id="SM00387">
    <property type="entry name" value="HATPase_c"/>
    <property type="match status" value="1"/>
</dbReference>
<dbReference type="InterPro" id="IPR050351">
    <property type="entry name" value="BphY/WalK/GraS-like"/>
</dbReference>
<keyword evidence="9" id="KW-0812">Transmembrane</keyword>
<evidence type="ECO:0000256" key="6">
    <source>
        <dbReference type="ARBA" id="ARBA00022777"/>
    </source>
</evidence>
<keyword evidence="4" id="KW-0597">Phosphoprotein</keyword>
<dbReference type="Proteomes" id="UP000182448">
    <property type="component" value="Unassembled WGS sequence"/>
</dbReference>
<comment type="catalytic activity">
    <reaction evidence="1">
        <text>ATP + protein L-histidine = ADP + protein N-phospho-L-histidine.</text>
        <dbReference type="EC" id="2.7.13.3"/>
    </reaction>
</comment>
<dbReference type="InterPro" id="IPR057640">
    <property type="entry name" value="Cache_WalK"/>
</dbReference>
<dbReference type="InterPro" id="IPR005467">
    <property type="entry name" value="His_kinase_dom"/>
</dbReference>
<dbReference type="Pfam" id="PF00672">
    <property type="entry name" value="HAMP"/>
    <property type="match status" value="1"/>
</dbReference>
<dbReference type="PROSITE" id="PS50885">
    <property type="entry name" value="HAMP"/>
    <property type="match status" value="1"/>
</dbReference>
<evidence type="ECO:0000256" key="5">
    <source>
        <dbReference type="ARBA" id="ARBA00022679"/>
    </source>
</evidence>
<evidence type="ECO:0000313" key="15">
    <source>
        <dbReference type="Proteomes" id="UP000182448"/>
    </source>
</evidence>
<keyword evidence="15" id="KW-1185">Reference proteome</keyword>
<dbReference type="Pfam" id="PF02518">
    <property type="entry name" value="HATPase_c"/>
    <property type="match status" value="1"/>
</dbReference>
<dbReference type="Gene3D" id="1.10.287.130">
    <property type="match status" value="1"/>
</dbReference>
<keyword evidence="7" id="KW-0902">Two-component regulatory system</keyword>
<evidence type="ECO:0000256" key="1">
    <source>
        <dbReference type="ARBA" id="ARBA00000085"/>
    </source>
</evidence>
<dbReference type="Pfam" id="PF00989">
    <property type="entry name" value="PAS"/>
    <property type="match status" value="1"/>
</dbReference>
<dbReference type="OrthoDB" id="9813151at2"/>
<keyword evidence="6 13" id="KW-0418">Kinase</keyword>
<dbReference type="GO" id="GO:0000155">
    <property type="term" value="F:phosphorelay sensor kinase activity"/>
    <property type="evidence" value="ECO:0007669"/>
    <property type="project" value="InterPro"/>
</dbReference>
<evidence type="ECO:0000256" key="3">
    <source>
        <dbReference type="ARBA" id="ARBA00012438"/>
    </source>
</evidence>
<dbReference type="InterPro" id="IPR003660">
    <property type="entry name" value="HAMP_dom"/>
</dbReference>
<dbReference type="Gene3D" id="1.10.8.500">
    <property type="entry name" value="HAMP domain in histidine kinase"/>
    <property type="match status" value="1"/>
</dbReference>
<dbReference type="InterPro" id="IPR013767">
    <property type="entry name" value="PAS_fold"/>
</dbReference>
<dbReference type="InterPro" id="IPR003594">
    <property type="entry name" value="HATPase_dom"/>
</dbReference>
<feature type="domain" description="Histidine kinase" evidence="10">
    <location>
        <begin position="387"/>
        <end position="610"/>
    </location>
</feature>
<dbReference type="Proteomes" id="UP000585749">
    <property type="component" value="Unassembled WGS sequence"/>
</dbReference>
<dbReference type="SUPFAM" id="SSF158472">
    <property type="entry name" value="HAMP domain-like"/>
    <property type="match status" value="1"/>
</dbReference>
<dbReference type="EC" id="2.7.13.3" evidence="3"/>
<dbReference type="SUPFAM" id="SSF55874">
    <property type="entry name" value="ATPase domain of HSP90 chaperone/DNA topoisomerase II/histidine kinase"/>
    <property type="match status" value="1"/>
</dbReference>
<dbReference type="Gene3D" id="3.30.565.10">
    <property type="entry name" value="Histidine kinase-like ATPase, C-terminal domain"/>
    <property type="match status" value="1"/>
</dbReference>
<dbReference type="FunFam" id="1.10.287.130:FF:000001">
    <property type="entry name" value="Two-component sensor histidine kinase"/>
    <property type="match status" value="1"/>
</dbReference>
<dbReference type="GO" id="GO:0004721">
    <property type="term" value="F:phosphoprotein phosphatase activity"/>
    <property type="evidence" value="ECO:0007669"/>
    <property type="project" value="TreeGrafter"/>
</dbReference>
<dbReference type="InterPro" id="IPR004358">
    <property type="entry name" value="Sig_transdc_His_kin-like_C"/>
</dbReference>
<comment type="subcellular location">
    <subcellularLocation>
        <location evidence="2">Membrane</location>
    </subcellularLocation>
</comment>
<organism evidence="13 16">
    <name type="scientific">Weissella hellenica</name>
    <dbReference type="NCBI Taxonomy" id="46256"/>
    <lineage>
        <taxon>Bacteria</taxon>
        <taxon>Bacillati</taxon>
        <taxon>Bacillota</taxon>
        <taxon>Bacilli</taxon>
        <taxon>Lactobacillales</taxon>
        <taxon>Lactobacillaceae</taxon>
        <taxon>Weissella</taxon>
    </lineage>
</organism>
<keyword evidence="8 9" id="KW-0472">Membrane</keyword>
<evidence type="ECO:0000313" key="16">
    <source>
        <dbReference type="Proteomes" id="UP000585749"/>
    </source>
</evidence>
<dbReference type="Pfam" id="PF23846">
    <property type="entry name" value="Cache_WalK"/>
    <property type="match status" value="1"/>
</dbReference>
<dbReference type="FunFam" id="3.30.565.10:FF:000006">
    <property type="entry name" value="Sensor histidine kinase WalK"/>
    <property type="match status" value="1"/>
</dbReference>
<dbReference type="PROSITE" id="PS50112">
    <property type="entry name" value="PAS"/>
    <property type="match status" value="1"/>
</dbReference>
<protein>
    <recommendedName>
        <fullName evidence="3">histidine kinase</fullName>
        <ecNumber evidence="3">2.7.13.3</ecNumber>
    </recommendedName>
</protein>
<evidence type="ECO:0000256" key="7">
    <source>
        <dbReference type="ARBA" id="ARBA00023012"/>
    </source>
</evidence>
<dbReference type="SUPFAM" id="SSF47384">
    <property type="entry name" value="Homodimeric domain of signal transducing histidine kinase"/>
    <property type="match status" value="1"/>
</dbReference>
<evidence type="ECO:0000259" key="10">
    <source>
        <dbReference type="PROSITE" id="PS50109"/>
    </source>
</evidence>
<dbReference type="SMART" id="SM00388">
    <property type="entry name" value="HisKA"/>
    <property type="match status" value="1"/>
</dbReference>
<proteinExistence type="predicted"/>
<evidence type="ECO:0000313" key="13">
    <source>
        <dbReference type="EMBL" id="NKY67009.1"/>
    </source>
</evidence>
<dbReference type="InterPro" id="IPR035965">
    <property type="entry name" value="PAS-like_dom_sf"/>
</dbReference>
<accession>A0A4Y4G6S4</accession>
<keyword evidence="9" id="KW-1133">Transmembrane helix</keyword>
<dbReference type="SMART" id="SM00304">
    <property type="entry name" value="HAMP"/>
    <property type="match status" value="1"/>
</dbReference>
<dbReference type="InterPro" id="IPR049814">
    <property type="entry name" value="Resp_reg_WalK"/>
</dbReference>
<dbReference type="NCBIfam" id="TIGR00229">
    <property type="entry name" value="sensory_box"/>
    <property type="match status" value="1"/>
</dbReference>
<dbReference type="RefSeq" id="WP_074427240.1">
    <property type="nucleotide sequence ID" value="NZ_BJEG01000004.1"/>
</dbReference>
<dbReference type="PANTHER" id="PTHR45453:SF1">
    <property type="entry name" value="PHOSPHATE REGULON SENSOR PROTEIN PHOR"/>
    <property type="match status" value="1"/>
</dbReference>
<dbReference type="Pfam" id="PF00512">
    <property type="entry name" value="HisKA"/>
    <property type="match status" value="1"/>
</dbReference>
<reference evidence="13 16" key="2">
    <citation type="submission" date="2020-04" db="EMBL/GenBank/DDBJ databases">
        <title>MicrobeNet Type strains.</title>
        <authorList>
            <person name="Nicholson A.C."/>
        </authorList>
    </citation>
    <scope>NUCLEOTIDE SEQUENCE [LARGE SCALE GENOMIC DNA]</scope>
    <source>
        <strain evidence="13 16">CCUG 33494</strain>
    </source>
</reference>
<feature type="domain" description="HAMP" evidence="12">
    <location>
        <begin position="207"/>
        <end position="259"/>
    </location>
</feature>
<dbReference type="CDD" id="cd00082">
    <property type="entry name" value="HisKA"/>
    <property type="match status" value="1"/>
</dbReference>
<dbReference type="NCBIfam" id="NF033092">
    <property type="entry name" value="HK_WalK"/>
    <property type="match status" value="1"/>
</dbReference>
<dbReference type="PRINTS" id="PR00344">
    <property type="entry name" value="BCTRLSENSOR"/>
</dbReference>
<dbReference type="PANTHER" id="PTHR45453">
    <property type="entry name" value="PHOSPHATE REGULON SENSOR PROTEIN PHOR"/>
    <property type="match status" value="1"/>
</dbReference>
<dbReference type="EMBL" id="FMAW01000006">
    <property type="protein sequence ID" value="SCB90429.1"/>
    <property type="molecule type" value="Genomic_DNA"/>
</dbReference>
<dbReference type="SMART" id="SM00091">
    <property type="entry name" value="PAS"/>
    <property type="match status" value="1"/>
</dbReference>
<dbReference type="AlphaFoldDB" id="A0A4Y4G6S4"/>
<dbReference type="GO" id="GO:0016036">
    <property type="term" value="P:cellular response to phosphate starvation"/>
    <property type="evidence" value="ECO:0007669"/>
    <property type="project" value="TreeGrafter"/>
</dbReference>